<dbReference type="InterPro" id="IPR046909">
    <property type="entry name" value="cREC_REC"/>
</dbReference>
<dbReference type="GO" id="GO:0051301">
    <property type="term" value="P:cell division"/>
    <property type="evidence" value="ECO:0007669"/>
    <property type="project" value="UniProtKB-KW"/>
</dbReference>
<dbReference type="EMBL" id="JAOQIO010000124">
    <property type="protein sequence ID" value="MCU6798049.1"/>
    <property type="molecule type" value="Genomic_DNA"/>
</dbReference>
<protein>
    <submittedName>
        <fullName evidence="2">Cell division protein FtsJ</fullName>
    </submittedName>
</protein>
<reference evidence="2 3" key="1">
    <citation type="submission" date="2022-09" db="EMBL/GenBank/DDBJ databases">
        <authorList>
            <person name="Han X.L."/>
            <person name="Wang Q."/>
            <person name="Lu T."/>
        </authorList>
    </citation>
    <scope>NUCLEOTIDE SEQUENCE [LARGE SCALE GENOMIC DNA]</scope>
    <source>
        <strain evidence="2 3">WQ 127069</strain>
    </source>
</reference>
<sequence length="115" mass="12852">MIHVFLDDVRLCPTGFVAAHNAEECILLLQECEVGVLSLDFDLGWGQPTGLQVASFLASSQRFPREIYLHTSSWSGKQAMHQLLYRSKPESVKLVNGPMLHDTLQTIANTAKNRL</sequence>
<proteinExistence type="predicted"/>
<evidence type="ECO:0000259" key="1">
    <source>
        <dbReference type="Pfam" id="PF20274"/>
    </source>
</evidence>
<name>A0ABT2UTS1_9BACL</name>
<dbReference type="Proteomes" id="UP001652445">
    <property type="component" value="Unassembled WGS sequence"/>
</dbReference>
<feature type="domain" description="Cyclic-phosphate processing Receiver" evidence="1">
    <location>
        <begin position="2"/>
        <end position="85"/>
    </location>
</feature>
<keyword evidence="3" id="KW-1185">Reference proteome</keyword>
<organism evidence="2 3">
    <name type="scientific">Paenibacillus baimaensis</name>
    <dbReference type="NCBI Taxonomy" id="2982185"/>
    <lineage>
        <taxon>Bacteria</taxon>
        <taxon>Bacillati</taxon>
        <taxon>Bacillota</taxon>
        <taxon>Bacilli</taxon>
        <taxon>Bacillales</taxon>
        <taxon>Paenibacillaceae</taxon>
        <taxon>Paenibacillus</taxon>
    </lineage>
</organism>
<dbReference type="Pfam" id="PF20274">
    <property type="entry name" value="cREC_REC"/>
    <property type="match status" value="1"/>
</dbReference>
<comment type="caution">
    <text evidence="2">The sequence shown here is derived from an EMBL/GenBank/DDBJ whole genome shotgun (WGS) entry which is preliminary data.</text>
</comment>
<dbReference type="RefSeq" id="WP_262688816.1">
    <property type="nucleotide sequence ID" value="NZ_JAOQIO010000124.1"/>
</dbReference>
<gene>
    <name evidence="2" type="ORF">OB236_38580</name>
</gene>
<keyword evidence="2" id="KW-0131">Cell cycle</keyword>
<evidence type="ECO:0000313" key="2">
    <source>
        <dbReference type="EMBL" id="MCU6798049.1"/>
    </source>
</evidence>
<evidence type="ECO:0000313" key="3">
    <source>
        <dbReference type="Proteomes" id="UP001652445"/>
    </source>
</evidence>
<keyword evidence="2" id="KW-0132">Cell division</keyword>
<accession>A0ABT2UTS1</accession>